<protein>
    <submittedName>
        <fullName evidence="2">Uncharacterized protein</fullName>
    </submittedName>
</protein>
<dbReference type="EMBL" id="CBLX010000004">
    <property type="protein sequence ID" value="CDG38732.1"/>
    <property type="molecule type" value="Genomic_DNA"/>
</dbReference>
<feature type="region of interest" description="Disordered" evidence="1">
    <location>
        <begin position="1"/>
        <end position="37"/>
    </location>
</feature>
<proteinExistence type="predicted"/>
<sequence>MMVASARALSTSHDERISGQVVQHVAHDTRDMQRCHY</sequence>
<name>A0A060QIY9_9PROT</name>
<organism evidence="2 3">
    <name type="scientific">Asaia bogorensis</name>
    <dbReference type="NCBI Taxonomy" id="91915"/>
    <lineage>
        <taxon>Bacteria</taxon>
        <taxon>Pseudomonadati</taxon>
        <taxon>Pseudomonadota</taxon>
        <taxon>Alphaproteobacteria</taxon>
        <taxon>Acetobacterales</taxon>
        <taxon>Acetobacteraceae</taxon>
        <taxon>Asaia</taxon>
    </lineage>
</organism>
<feature type="compositionally biased region" description="Basic and acidic residues" evidence="1">
    <location>
        <begin position="25"/>
        <end position="37"/>
    </location>
</feature>
<dbReference type="AlphaFoldDB" id="A0A060QIY9"/>
<gene>
    <name evidence="2" type="ORF">ASAP_0687</name>
</gene>
<accession>A0A060QIY9</accession>
<dbReference type="Proteomes" id="UP000027583">
    <property type="component" value="Unassembled WGS sequence"/>
</dbReference>
<evidence type="ECO:0000256" key="1">
    <source>
        <dbReference type="SAM" id="MobiDB-lite"/>
    </source>
</evidence>
<evidence type="ECO:0000313" key="2">
    <source>
        <dbReference type="EMBL" id="CDG38732.1"/>
    </source>
</evidence>
<evidence type="ECO:0000313" key="3">
    <source>
        <dbReference type="Proteomes" id="UP000027583"/>
    </source>
</evidence>
<reference evidence="2 3" key="2">
    <citation type="journal article" date="2014" name="PLoS ONE">
        <title>Evolution of mitochondria reconstructed from the energy metabolism of living bacteria.</title>
        <authorList>
            <person name="Degli Esposti M."/>
            <person name="Chouaia B."/>
            <person name="Comandatore F."/>
            <person name="Crotti E."/>
            <person name="Sassera D."/>
            <person name="Lievens P.M."/>
            <person name="Daffonchio D."/>
            <person name="Bandi C."/>
        </authorList>
    </citation>
    <scope>NUCLEOTIDE SEQUENCE [LARGE SCALE GENOMIC DNA]</scope>
    <source>
        <strain evidence="2 3">SF2.1</strain>
    </source>
</reference>
<comment type="caution">
    <text evidence="2">The sequence shown here is derived from an EMBL/GenBank/DDBJ whole genome shotgun (WGS) entry which is preliminary data.</text>
</comment>
<reference evidence="2 3" key="1">
    <citation type="journal article" date="2014" name="Genome Biol. Evol.">
        <title>Acetic acid bacteria genomes reveal functional traits for adaptation to life in insect guts.</title>
        <authorList>
            <person name="Chouaia B."/>
            <person name="Gaiarsa S."/>
            <person name="Crotti E."/>
            <person name="Comandatore F."/>
            <person name="Degli Esposti M."/>
            <person name="Ricci I."/>
            <person name="Alma A."/>
            <person name="Favia G."/>
            <person name="Bandi C."/>
            <person name="Daffonchio D."/>
        </authorList>
    </citation>
    <scope>NUCLEOTIDE SEQUENCE [LARGE SCALE GENOMIC DNA]</scope>
    <source>
        <strain evidence="2 3">SF2.1</strain>
    </source>
</reference>